<keyword evidence="4" id="KW-0805">Transcription regulation</keyword>
<evidence type="ECO:0000256" key="3">
    <source>
        <dbReference type="ARBA" id="ARBA00022833"/>
    </source>
</evidence>
<dbReference type="PROSITE" id="PS00518">
    <property type="entry name" value="ZF_RING_1"/>
    <property type="match status" value="1"/>
</dbReference>
<dbReference type="PROSITE" id="PS51293">
    <property type="entry name" value="SANT"/>
    <property type="match status" value="5"/>
</dbReference>
<evidence type="ECO:0000256" key="1">
    <source>
        <dbReference type="ARBA" id="ARBA00022723"/>
    </source>
</evidence>
<dbReference type="PROSITE" id="PS50090">
    <property type="entry name" value="MYB_LIKE"/>
    <property type="match status" value="4"/>
</dbReference>
<dbReference type="Gene3D" id="3.30.40.10">
    <property type="entry name" value="Zinc/RING finger domain, C3HC4 (zinc finger)"/>
    <property type="match status" value="1"/>
</dbReference>
<feature type="region of interest" description="Disordered" evidence="10">
    <location>
        <begin position="1"/>
        <end position="36"/>
    </location>
</feature>
<feature type="domain" description="HTH myb-type" evidence="15">
    <location>
        <begin position="345"/>
        <end position="392"/>
    </location>
</feature>
<feature type="domain" description="SANT" evidence="14">
    <location>
        <begin position="340"/>
        <end position="392"/>
    </location>
</feature>
<feature type="domain" description="SANT" evidence="14">
    <location>
        <begin position="420"/>
        <end position="454"/>
    </location>
</feature>
<evidence type="ECO:0000259" key="14">
    <source>
        <dbReference type="PROSITE" id="PS51293"/>
    </source>
</evidence>
<keyword evidence="5" id="KW-0238">DNA-binding</keyword>
<reference evidence="16 17" key="1">
    <citation type="journal article" date="2021" name="Sci. Rep.">
        <title>The genome of the diatom Chaetoceros tenuissimus carries an ancient integrated fragment of an extant virus.</title>
        <authorList>
            <person name="Hongo Y."/>
            <person name="Kimura K."/>
            <person name="Takaki Y."/>
            <person name="Yoshida Y."/>
            <person name="Baba S."/>
            <person name="Kobayashi G."/>
            <person name="Nagasaki K."/>
            <person name="Hano T."/>
            <person name="Tomaru Y."/>
        </authorList>
    </citation>
    <scope>NUCLEOTIDE SEQUENCE [LARGE SCALE GENOMIC DNA]</scope>
    <source>
        <strain evidence="16 17">NIES-3715</strain>
    </source>
</reference>
<dbReference type="GO" id="GO:0003677">
    <property type="term" value="F:DNA binding"/>
    <property type="evidence" value="ECO:0007669"/>
    <property type="project" value="UniProtKB-KW"/>
</dbReference>
<gene>
    <name evidence="16" type="ORF">CTEN210_03588</name>
</gene>
<feature type="domain" description="HTH myb-type" evidence="15">
    <location>
        <begin position="469"/>
        <end position="516"/>
    </location>
</feature>
<evidence type="ECO:0000256" key="2">
    <source>
        <dbReference type="ARBA" id="ARBA00022771"/>
    </source>
</evidence>
<protein>
    <recommendedName>
        <fullName evidence="18">RING-type E3 ubiquitin transferase</fullName>
    </recommendedName>
</protein>
<evidence type="ECO:0000256" key="4">
    <source>
        <dbReference type="ARBA" id="ARBA00023015"/>
    </source>
</evidence>
<dbReference type="Gene3D" id="1.10.10.10">
    <property type="entry name" value="Winged helix-like DNA-binding domain superfamily/Winged helix DNA-binding domain"/>
    <property type="match status" value="1"/>
</dbReference>
<dbReference type="CDD" id="cd00167">
    <property type="entry name" value="SANT"/>
    <property type="match status" value="5"/>
</dbReference>
<dbReference type="Proteomes" id="UP001054902">
    <property type="component" value="Unassembled WGS sequence"/>
</dbReference>
<feature type="domain" description="Myb-like" evidence="12">
    <location>
        <begin position="345"/>
        <end position="388"/>
    </location>
</feature>
<dbReference type="InterPro" id="IPR002893">
    <property type="entry name" value="Znf_MYND"/>
</dbReference>
<evidence type="ECO:0000256" key="5">
    <source>
        <dbReference type="ARBA" id="ARBA00023125"/>
    </source>
</evidence>
<feature type="domain" description="SANT" evidence="14">
    <location>
        <begin position="295"/>
        <end position="330"/>
    </location>
</feature>
<feature type="compositionally biased region" description="Polar residues" evidence="10">
    <location>
        <begin position="545"/>
        <end position="555"/>
    </location>
</feature>
<dbReference type="GO" id="GO:0008270">
    <property type="term" value="F:zinc ion binding"/>
    <property type="evidence" value="ECO:0007669"/>
    <property type="project" value="UniProtKB-KW"/>
</dbReference>
<feature type="domain" description="Myb-like" evidence="12">
    <location>
        <begin position="288"/>
        <end position="338"/>
    </location>
</feature>
<dbReference type="PROSITE" id="PS51294">
    <property type="entry name" value="HTH_MYB"/>
    <property type="match status" value="4"/>
</dbReference>
<feature type="compositionally biased region" description="Low complexity" evidence="10">
    <location>
        <begin position="564"/>
        <end position="573"/>
    </location>
</feature>
<feature type="region of interest" description="Disordered" evidence="10">
    <location>
        <begin position="541"/>
        <end position="573"/>
    </location>
</feature>
<keyword evidence="2 8" id="KW-0863">Zinc-finger</keyword>
<dbReference type="InterPro" id="IPR001841">
    <property type="entry name" value="Znf_RING"/>
</dbReference>
<dbReference type="SMART" id="SM00184">
    <property type="entry name" value="RING"/>
    <property type="match status" value="1"/>
</dbReference>
<dbReference type="Gene3D" id="6.10.140.2220">
    <property type="match status" value="1"/>
</dbReference>
<feature type="domain" description="MYND-type" evidence="13">
    <location>
        <begin position="198"/>
        <end position="235"/>
    </location>
</feature>
<keyword evidence="7" id="KW-0539">Nucleus</keyword>
<dbReference type="InterPro" id="IPR017930">
    <property type="entry name" value="Myb_dom"/>
</dbReference>
<feature type="domain" description="Myb-like" evidence="12">
    <location>
        <begin position="469"/>
        <end position="512"/>
    </location>
</feature>
<evidence type="ECO:0000256" key="10">
    <source>
        <dbReference type="SAM" id="MobiDB-lite"/>
    </source>
</evidence>
<evidence type="ECO:0000313" key="17">
    <source>
        <dbReference type="Proteomes" id="UP001054902"/>
    </source>
</evidence>
<dbReference type="InterPro" id="IPR001005">
    <property type="entry name" value="SANT/Myb"/>
</dbReference>
<dbReference type="Pfam" id="PF01753">
    <property type="entry name" value="zf-MYND"/>
    <property type="match status" value="1"/>
</dbReference>
<evidence type="ECO:0008006" key="18">
    <source>
        <dbReference type="Google" id="ProtNLM"/>
    </source>
</evidence>
<dbReference type="SUPFAM" id="SSF46689">
    <property type="entry name" value="Homeodomain-like"/>
    <property type="match status" value="4"/>
</dbReference>
<dbReference type="PANTHER" id="PTHR12802">
    <property type="entry name" value="SWI/SNF COMPLEX-RELATED"/>
    <property type="match status" value="1"/>
</dbReference>
<evidence type="ECO:0000313" key="16">
    <source>
        <dbReference type="EMBL" id="GFH47113.1"/>
    </source>
</evidence>
<dbReference type="InterPro" id="IPR017907">
    <property type="entry name" value="Znf_RING_CS"/>
</dbReference>
<accession>A0AAD3CK78</accession>
<evidence type="ECO:0000259" key="11">
    <source>
        <dbReference type="PROSITE" id="PS50089"/>
    </source>
</evidence>
<dbReference type="SUPFAM" id="SSF57850">
    <property type="entry name" value="RING/U-box"/>
    <property type="match status" value="1"/>
</dbReference>
<dbReference type="InterPro" id="IPR017884">
    <property type="entry name" value="SANT_dom"/>
</dbReference>
<dbReference type="InterPro" id="IPR009057">
    <property type="entry name" value="Homeodomain-like_sf"/>
</dbReference>
<evidence type="ECO:0000259" key="12">
    <source>
        <dbReference type="PROSITE" id="PS50090"/>
    </source>
</evidence>
<feature type="domain" description="SANT" evidence="14">
    <location>
        <begin position="464"/>
        <end position="516"/>
    </location>
</feature>
<evidence type="ECO:0000259" key="15">
    <source>
        <dbReference type="PROSITE" id="PS51294"/>
    </source>
</evidence>
<keyword evidence="17" id="KW-1185">Reference proteome</keyword>
<feature type="domain" description="RING-type" evidence="11">
    <location>
        <begin position="665"/>
        <end position="704"/>
    </location>
</feature>
<feature type="coiled-coil region" evidence="9">
    <location>
        <begin position="951"/>
        <end position="1043"/>
    </location>
</feature>
<keyword evidence="3" id="KW-0862">Zinc</keyword>
<evidence type="ECO:0000256" key="7">
    <source>
        <dbReference type="ARBA" id="ARBA00023242"/>
    </source>
</evidence>
<evidence type="ECO:0000259" key="13">
    <source>
        <dbReference type="PROSITE" id="PS50865"/>
    </source>
</evidence>
<feature type="compositionally biased region" description="Polar residues" evidence="10">
    <location>
        <begin position="1"/>
        <end position="22"/>
    </location>
</feature>
<evidence type="ECO:0000256" key="9">
    <source>
        <dbReference type="SAM" id="Coils"/>
    </source>
</evidence>
<dbReference type="InterPro" id="IPR036390">
    <property type="entry name" value="WH_DNA-bd_sf"/>
</dbReference>
<keyword evidence="1" id="KW-0479">Metal-binding</keyword>
<proteinExistence type="predicted"/>
<evidence type="ECO:0000256" key="8">
    <source>
        <dbReference type="PROSITE-ProRule" id="PRU00134"/>
    </source>
</evidence>
<dbReference type="SUPFAM" id="SSF144232">
    <property type="entry name" value="HIT/MYND zinc finger-like"/>
    <property type="match status" value="1"/>
</dbReference>
<keyword evidence="9" id="KW-0175">Coiled coil</keyword>
<keyword evidence="6" id="KW-0804">Transcription</keyword>
<dbReference type="SMART" id="SM00717">
    <property type="entry name" value="SANT"/>
    <property type="match status" value="5"/>
</dbReference>
<dbReference type="InterPro" id="IPR013083">
    <property type="entry name" value="Znf_RING/FYVE/PHD"/>
</dbReference>
<dbReference type="EMBL" id="BLLK01000022">
    <property type="protein sequence ID" value="GFH47113.1"/>
    <property type="molecule type" value="Genomic_DNA"/>
</dbReference>
<comment type="caution">
    <text evidence="16">The sequence shown here is derived from an EMBL/GenBank/DDBJ whole genome shotgun (WGS) entry which is preliminary data.</text>
</comment>
<dbReference type="PROSITE" id="PS50089">
    <property type="entry name" value="ZF_RING_2"/>
    <property type="match status" value="1"/>
</dbReference>
<dbReference type="PROSITE" id="PS50865">
    <property type="entry name" value="ZF_MYND_2"/>
    <property type="match status" value="1"/>
</dbReference>
<feature type="domain" description="HTH myb-type" evidence="15">
    <location>
        <begin position="288"/>
        <end position="342"/>
    </location>
</feature>
<name>A0AAD3CK78_9STRA</name>
<dbReference type="Pfam" id="PF00249">
    <property type="entry name" value="Myb_DNA-binding"/>
    <property type="match status" value="5"/>
</dbReference>
<dbReference type="AlphaFoldDB" id="A0AAD3CK78"/>
<dbReference type="InterPro" id="IPR036388">
    <property type="entry name" value="WH-like_DNA-bd_sf"/>
</dbReference>
<dbReference type="Pfam" id="PF13639">
    <property type="entry name" value="zf-RING_2"/>
    <property type="match status" value="1"/>
</dbReference>
<dbReference type="Gene3D" id="1.10.10.60">
    <property type="entry name" value="Homeodomain-like"/>
    <property type="match status" value="5"/>
</dbReference>
<sequence length="1050" mass="121319">MNVLDQSETCTSESECATSVDKSSSEDTERKNKDSKSSASSIKGVLAIPTTIIIPWTYSEHGAFLHGLYIYGKDWKQIAAHVHSRNTEEVQRHFHSFQKEEPFLFTLRRMLDDFALDHIIAWLPGGQSFRIYNELTCMRIAVLLYKGDSFNFDHFQKELCTHGFEQNAENGVWFHSDFCRNSSLELKQRDSKTNVCDYQFCKKTGNLMQCSGCRNVQYCCVACQQNDWSFHKWVCSKDMSGNDKPRRIDTSTSKQSHDKNVEVISKKSNQRKAKPITTSKSKIALKDDIKTNTGEWSVGEHCLFLEGLERYGRSWKNVASHVKTRTTVQVNNHARGHMKKIDCYWTTKEHLRFLEGLKRFGRGRWVVIATHVGTKNNKQVAFHAKEYFKEEKMNGMSQKMDSSLEDSVGIIKKSERDWYWSAEEHNRFLEGLEQHGRSWKHVASHVKTRSYAQVNGYGYRYLNKIDCYWTTKEHQLFLEGLKQYGRGHWVEIATHVGTKNNDQVAFHAKEYCKDEEINGKSQKTKNGSDEHSLVARKLVKKPNPNLINVSSTNVKRNIDQAGDSTSTSSSKRITRVSIKQKNDKQRIVTPEKNTGLEGDMQRMIDSTNSLKSVYQKKTDLQNGNEVTCNYLEPESNEDVQGIAEKEEVINDKKRSAPDDIDDTSCPICLEKFNDPHIVPECCHRFCKGCIEEALEYRRECPICRGRVTSRRSLRRDEVFSKLLRLLDVERAKLNANIASTLTNTNTEQLSDNNVTIASHHTKDGEKNETTDTTEMTQEAYMKEKEENKIHVEEEQNARNINIEMKSQDKAIEIQLQKDGEASGYLEAQLEEKNTKIQTLENLVQSLFTSVNDLKTQLRDKNDRIQFLESRQKIDEEHLQDDMKTSNLLLQTQLEEKDTKIKALEKLIRTLSNQSRIREMAAAVKDLQSQSQHKDDRIQYLESREKADKEKLQCLSQTSKHLETQLEEEKTRSDAFEKVARTLSDEHEIESMAVAVKDLQSEFQQKNERIQFLESRKEKDEEKLRQMTAVVSSLKKKLEEVNSESLNNGEK</sequence>
<feature type="compositionally biased region" description="Basic and acidic residues" evidence="10">
    <location>
        <begin position="23"/>
        <end position="36"/>
    </location>
</feature>
<feature type="domain" description="HTH myb-type" evidence="15">
    <location>
        <begin position="420"/>
        <end position="466"/>
    </location>
</feature>
<evidence type="ECO:0000256" key="6">
    <source>
        <dbReference type="ARBA" id="ARBA00023163"/>
    </source>
</evidence>
<feature type="domain" description="SANT" evidence="14">
    <location>
        <begin position="56"/>
        <end position="102"/>
    </location>
</feature>
<feature type="coiled-coil region" evidence="9">
    <location>
        <begin position="850"/>
        <end position="913"/>
    </location>
</feature>
<feature type="domain" description="Myb-like" evidence="12">
    <location>
        <begin position="420"/>
        <end position="462"/>
    </location>
</feature>
<organism evidence="16 17">
    <name type="scientific">Chaetoceros tenuissimus</name>
    <dbReference type="NCBI Taxonomy" id="426638"/>
    <lineage>
        <taxon>Eukaryota</taxon>
        <taxon>Sar</taxon>
        <taxon>Stramenopiles</taxon>
        <taxon>Ochrophyta</taxon>
        <taxon>Bacillariophyta</taxon>
        <taxon>Coscinodiscophyceae</taxon>
        <taxon>Chaetocerotophycidae</taxon>
        <taxon>Chaetocerotales</taxon>
        <taxon>Chaetocerotaceae</taxon>
        <taxon>Chaetoceros</taxon>
    </lineage>
</organism>
<dbReference type="SUPFAM" id="SSF46785">
    <property type="entry name" value="Winged helix' DNA-binding domain"/>
    <property type="match status" value="1"/>
</dbReference>